<dbReference type="AlphaFoldDB" id="A0A6I8MDB1"/>
<dbReference type="Proteomes" id="UP000419017">
    <property type="component" value="Unassembled WGS sequence"/>
</dbReference>
<name>A0A6I8MDB1_9FUSO</name>
<dbReference type="InterPro" id="IPR016152">
    <property type="entry name" value="PTrfase/Anion_transptr"/>
</dbReference>
<dbReference type="EMBL" id="CABWIB010000001">
    <property type="protein sequence ID" value="VWL85143.1"/>
    <property type="molecule type" value="Genomic_DNA"/>
</dbReference>
<dbReference type="PANTHER" id="PTHR47738:SF2">
    <property type="entry name" value="PTS SYSTEM FRUCTOSE-LIKE EIIA COMPONENT"/>
    <property type="match status" value="1"/>
</dbReference>
<evidence type="ECO:0000313" key="2">
    <source>
        <dbReference type="EMBL" id="VWL85143.1"/>
    </source>
</evidence>
<dbReference type="InterPro" id="IPR002178">
    <property type="entry name" value="PTS_EIIA_type-2_dom"/>
</dbReference>
<dbReference type="RefSeq" id="WP_156683163.1">
    <property type="nucleotide sequence ID" value="NZ_CABWIB010000001.1"/>
</dbReference>
<proteinExistence type="predicted"/>
<evidence type="ECO:0000259" key="1">
    <source>
        <dbReference type="PROSITE" id="PS51094"/>
    </source>
</evidence>
<gene>
    <name evidence="2" type="ORF">OMES3154_00427</name>
</gene>
<dbReference type="PROSITE" id="PS51094">
    <property type="entry name" value="PTS_EIIA_TYPE_2"/>
    <property type="match status" value="1"/>
</dbReference>
<dbReference type="Pfam" id="PF00359">
    <property type="entry name" value="PTS_EIIA_2"/>
    <property type="match status" value="1"/>
</dbReference>
<dbReference type="CDD" id="cd00211">
    <property type="entry name" value="PTS_IIA_fru"/>
    <property type="match status" value="1"/>
</dbReference>
<feature type="domain" description="PTS EIIA type-2" evidence="1">
    <location>
        <begin position="5"/>
        <end position="148"/>
    </location>
</feature>
<dbReference type="SUPFAM" id="SSF55804">
    <property type="entry name" value="Phoshotransferase/anion transport protein"/>
    <property type="match status" value="1"/>
</dbReference>
<reference evidence="2 3" key="1">
    <citation type="submission" date="2019-10" db="EMBL/GenBank/DDBJ databases">
        <authorList>
            <person name="Blom J."/>
        </authorList>
    </citation>
    <scope>NUCLEOTIDE SEQUENCE [LARGE SCALE GENOMIC DNA]</scope>
    <source>
        <strain evidence="2 3">ES3154-GLU</strain>
    </source>
</reference>
<evidence type="ECO:0000313" key="3">
    <source>
        <dbReference type="Proteomes" id="UP000419017"/>
    </source>
</evidence>
<dbReference type="PANTHER" id="PTHR47738">
    <property type="entry name" value="PTS SYSTEM FRUCTOSE-LIKE EIIA COMPONENT-RELATED"/>
    <property type="match status" value="1"/>
</dbReference>
<accession>A0A6I8MDB1</accession>
<sequence length="148" mass="16974">MEIKSILDESRIIFDVKANEKDKIIEEIAKLFTKDEETLKKLVRDIMEREKISSTGMQDGIAIPHCKSKYVNDIKMAVAISREGKEFNSMDGIATRIFFMIVAPENAGQEHLEILRKISKLSFEEDLLEEILEITSDKSRVISVLEQL</sequence>
<dbReference type="InterPro" id="IPR051541">
    <property type="entry name" value="PTS_SugarTrans_NitroReg"/>
</dbReference>
<organism evidence="2 3">
    <name type="scientific">Oceanivirga miroungae</name>
    <dbReference type="NCBI Taxonomy" id="1130046"/>
    <lineage>
        <taxon>Bacteria</taxon>
        <taxon>Fusobacteriati</taxon>
        <taxon>Fusobacteriota</taxon>
        <taxon>Fusobacteriia</taxon>
        <taxon>Fusobacteriales</taxon>
        <taxon>Leptotrichiaceae</taxon>
        <taxon>Oceanivirga</taxon>
    </lineage>
</organism>
<dbReference type="Gene3D" id="3.40.930.10">
    <property type="entry name" value="Mannitol-specific EII, Chain A"/>
    <property type="match status" value="1"/>
</dbReference>
<keyword evidence="3" id="KW-1185">Reference proteome</keyword>
<protein>
    <submittedName>
        <fullName evidence="2">PTS transporter subunit IIA-like nitrogen-regulatory protein PtsN</fullName>
    </submittedName>
</protein>